<feature type="compositionally biased region" description="Basic and acidic residues" evidence="1">
    <location>
        <begin position="439"/>
        <end position="486"/>
    </location>
</feature>
<feature type="compositionally biased region" description="Basic and acidic residues" evidence="1">
    <location>
        <begin position="410"/>
        <end position="432"/>
    </location>
</feature>
<feature type="region of interest" description="Disordered" evidence="1">
    <location>
        <begin position="564"/>
        <end position="602"/>
    </location>
</feature>
<organism evidence="2 3">
    <name type="scientific">Potamilus streckersoni</name>
    <dbReference type="NCBI Taxonomy" id="2493646"/>
    <lineage>
        <taxon>Eukaryota</taxon>
        <taxon>Metazoa</taxon>
        <taxon>Spiralia</taxon>
        <taxon>Lophotrochozoa</taxon>
        <taxon>Mollusca</taxon>
        <taxon>Bivalvia</taxon>
        <taxon>Autobranchia</taxon>
        <taxon>Heteroconchia</taxon>
        <taxon>Palaeoheterodonta</taxon>
        <taxon>Unionida</taxon>
        <taxon>Unionoidea</taxon>
        <taxon>Unionidae</taxon>
        <taxon>Ambleminae</taxon>
        <taxon>Lampsilini</taxon>
        <taxon>Potamilus</taxon>
    </lineage>
</organism>
<feature type="compositionally biased region" description="Polar residues" evidence="1">
    <location>
        <begin position="29"/>
        <end position="38"/>
    </location>
</feature>
<evidence type="ECO:0000313" key="3">
    <source>
        <dbReference type="Proteomes" id="UP001195483"/>
    </source>
</evidence>
<reference evidence="2" key="1">
    <citation type="journal article" date="2021" name="Genome Biol. Evol.">
        <title>A High-Quality Reference Genome for a Parasitic Bivalve with Doubly Uniparental Inheritance (Bivalvia: Unionida).</title>
        <authorList>
            <person name="Smith C.H."/>
        </authorList>
    </citation>
    <scope>NUCLEOTIDE SEQUENCE</scope>
    <source>
        <strain evidence="2">CHS0354</strain>
    </source>
</reference>
<dbReference type="AlphaFoldDB" id="A0AAE0WBH6"/>
<protein>
    <submittedName>
        <fullName evidence="2">Uncharacterized protein</fullName>
    </submittedName>
</protein>
<feature type="region of interest" description="Disordered" evidence="1">
    <location>
        <begin position="216"/>
        <end position="501"/>
    </location>
</feature>
<feature type="compositionally biased region" description="Acidic residues" evidence="1">
    <location>
        <begin position="219"/>
        <end position="229"/>
    </location>
</feature>
<gene>
    <name evidence="2" type="ORF">CHS0354_011349</name>
</gene>
<name>A0AAE0WBH6_9BIVA</name>
<keyword evidence="3" id="KW-1185">Reference proteome</keyword>
<feature type="compositionally biased region" description="Basic and acidic residues" evidence="1">
    <location>
        <begin position="313"/>
        <end position="340"/>
    </location>
</feature>
<proteinExistence type="predicted"/>
<feature type="region of interest" description="Disordered" evidence="1">
    <location>
        <begin position="28"/>
        <end position="70"/>
    </location>
</feature>
<comment type="caution">
    <text evidence="2">The sequence shown here is derived from an EMBL/GenBank/DDBJ whole genome shotgun (WGS) entry which is preliminary data.</text>
</comment>
<reference evidence="2" key="3">
    <citation type="submission" date="2023-05" db="EMBL/GenBank/DDBJ databases">
        <authorList>
            <person name="Smith C.H."/>
        </authorList>
    </citation>
    <scope>NUCLEOTIDE SEQUENCE</scope>
    <source>
        <strain evidence="2">CHS0354</strain>
        <tissue evidence="2">Mantle</tissue>
    </source>
</reference>
<feature type="compositionally biased region" description="Polar residues" evidence="1">
    <location>
        <begin position="300"/>
        <end position="309"/>
    </location>
</feature>
<accession>A0AAE0WBH6</accession>
<evidence type="ECO:0000313" key="2">
    <source>
        <dbReference type="EMBL" id="KAK3609163.1"/>
    </source>
</evidence>
<sequence>MDQVELRIVRRHKKQVCQMNYVRMEGAPSASSCRQRIVTSKKPIVQKIPSNSDASGPGDKNDTGEYRPPTSALEKTLQKIEANIINEKQQIKKNTSSFEDTDSLEFTNIPICHGKPKATLSCSKSHVPEYNPTPLQELKKRKTKLFSVGKSKYELALLEGPNSEQEYDPACNYSTHTVPSYARPLIRTKRNYSFEGELEPASKKSRFSADNKLLTAQFSDDDMPSEEENLGQGSNEMTNDDGSETDDDGDHDDSWPDLSDDDFKEEVNKEEVNDSNDTKTNTCDLPLPLEFTPEGFVKVPSNSDSGSKSCKNKQNERNKDTKGKFPKEKPKESKDSKISESGDSVKNSSERGEKGKAVRHSIDTKHRNQERLTSSEKNGESRDIKKSSFSDKNGDSGDIKLSSSQIYKDQSSKSHSDKHRENNKGKKEKEHLGNSSSKVSERRLSDNKEHPHSNLSKEDKVREKSKSHSKDNKCNSNGSHEKDKKSLKSAKKPVKQRSIVDLNVDLFGNDSDTEENKTVLKTDQSELYSRTHSNSSDIQEIQLLDDFSDTDTYEECLKIFNEHKPIPKKVSSVHTGDSKKSSDPGIPTVNSKKRIAHKNSDE</sequence>
<dbReference type="EMBL" id="JAEAOA010000701">
    <property type="protein sequence ID" value="KAK3609163.1"/>
    <property type="molecule type" value="Genomic_DNA"/>
</dbReference>
<reference evidence="2" key="2">
    <citation type="journal article" date="2021" name="Genome Biol. Evol.">
        <title>Developing a high-quality reference genome for a parasitic bivalve with doubly uniparental inheritance (Bivalvia: Unionida).</title>
        <authorList>
            <person name="Smith C.H."/>
        </authorList>
    </citation>
    <scope>NUCLEOTIDE SEQUENCE</scope>
    <source>
        <strain evidence="2">CHS0354</strain>
        <tissue evidence="2">Mantle</tissue>
    </source>
</reference>
<feature type="non-terminal residue" evidence="2">
    <location>
        <position position="602"/>
    </location>
</feature>
<feature type="compositionally biased region" description="Acidic residues" evidence="1">
    <location>
        <begin position="238"/>
        <end position="251"/>
    </location>
</feature>
<dbReference type="Proteomes" id="UP001195483">
    <property type="component" value="Unassembled WGS sequence"/>
</dbReference>
<evidence type="ECO:0000256" key="1">
    <source>
        <dbReference type="SAM" id="MobiDB-lite"/>
    </source>
</evidence>
<feature type="compositionally biased region" description="Basic and acidic residues" evidence="1">
    <location>
        <begin position="348"/>
        <end position="398"/>
    </location>
</feature>
<feature type="compositionally biased region" description="Basic residues" evidence="1">
    <location>
        <begin position="591"/>
        <end position="602"/>
    </location>
</feature>